<feature type="transmembrane region" description="Helical" evidence="1">
    <location>
        <begin position="87"/>
        <end position="108"/>
    </location>
</feature>
<keyword evidence="1" id="KW-0472">Membrane</keyword>
<keyword evidence="1" id="KW-1133">Transmembrane helix</keyword>
<dbReference type="EMBL" id="BAAASX010000008">
    <property type="protein sequence ID" value="GAA2345189.1"/>
    <property type="molecule type" value="Genomic_DNA"/>
</dbReference>
<feature type="transmembrane region" description="Helical" evidence="1">
    <location>
        <begin position="39"/>
        <end position="67"/>
    </location>
</feature>
<keyword evidence="3" id="KW-1185">Reference proteome</keyword>
<organism evidence="2 3">
    <name type="scientific">Glycomyces rutgersensis</name>
    <dbReference type="NCBI Taxonomy" id="58115"/>
    <lineage>
        <taxon>Bacteria</taxon>
        <taxon>Bacillati</taxon>
        <taxon>Actinomycetota</taxon>
        <taxon>Actinomycetes</taxon>
        <taxon>Glycomycetales</taxon>
        <taxon>Glycomycetaceae</taxon>
        <taxon>Glycomyces</taxon>
    </lineage>
</organism>
<feature type="transmembrane region" description="Helical" evidence="1">
    <location>
        <begin position="6"/>
        <end position="27"/>
    </location>
</feature>
<proteinExistence type="predicted"/>
<name>A0ABN3G6H9_9ACTN</name>
<evidence type="ECO:0000256" key="1">
    <source>
        <dbReference type="SAM" id="Phobius"/>
    </source>
</evidence>
<accession>A0ABN3G6H9</accession>
<protein>
    <submittedName>
        <fullName evidence="2">Uncharacterized protein</fullName>
    </submittedName>
</protein>
<sequence length="171" mass="17468">MVAVAGMARVGGVVGVAAIVAGVGDVITMGRMGFVARAVGVTATGSVGFVIRVGFVTCVIVVASVAFTARVFGLGVVVHVVGVRVRLFRLTVVLMAFVPGMVAVRLVVVLVMRLGIGPGVAVRSVSGVVHVFPLDDESGIRIMVEAPAGGTRFAAIGARRRSPIHLYPHGV</sequence>
<dbReference type="Proteomes" id="UP001501584">
    <property type="component" value="Unassembled WGS sequence"/>
</dbReference>
<evidence type="ECO:0000313" key="3">
    <source>
        <dbReference type="Proteomes" id="UP001501584"/>
    </source>
</evidence>
<keyword evidence="1" id="KW-0812">Transmembrane</keyword>
<evidence type="ECO:0000313" key="2">
    <source>
        <dbReference type="EMBL" id="GAA2345189.1"/>
    </source>
</evidence>
<comment type="caution">
    <text evidence="2">The sequence shown here is derived from an EMBL/GenBank/DDBJ whole genome shotgun (WGS) entry which is preliminary data.</text>
</comment>
<reference evidence="2 3" key="1">
    <citation type="journal article" date="2019" name="Int. J. Syst. Evol. Microbiol.">
        <title>The Global Catalogue of Microorganisms (GCM) 10K type strain sequencing project: providing services to taxonomists for standard genome sequencing and annotation.</title>
        <authorList>
            <consortium name="The Broad Institute Genomics Platform"/>
            <consortium name="The Broad Institute Genome Sequencing Center for Infectious Disease"/>
            <person name="Wu L."/>
            <person name="Ma J."/>
        </authorList>
    </citation>
    <scope>NUCLEOTIDE SEQUENCE [LARGE SCALE GENOMIC DNA]</scope>
    <source>
        <strain evidence="2 3">JCM 6238</strain>
    </source>
</reference>
<gene>
    <name evidence="2" type="ORF">GCM10010403_43380</name>
</gene>